<organism evidence="4 5">
    <name type="scientific">Aureobasidium pullulans</name>
    <name type="common">Black yeast</name>
    <name type="synonym">Pullularia pullulans</name>
    <dbReference type="NCBI Taxonomy" id="5580"/>
    <lineage>
        <taxon>Eukaryota</taxon>
        <taxon>Fungi</taxon>
        <taxon>Dikarya</taxon>
        <taxon>Ascomycota</taxon>
        <taxon>Pezizomycotina</taxon>
        <taxon>Dothideomycetes</taxon>
        <taxon>Dothideomycetidae</taxon>
        <taxon>Dothideales</taxon>
        <taxon>Saccotheciaceae</taxon>
        <taxon>Aureobasidium</taxon>
    </lineage>
</organism>
<evidence type="ECO:0000256" key="2">
    <source>
        <dbReference type="SAM" id="Phobius"/>
    </source>
</evidence>
<keyword evidence="2" id="KW-1133">Transmembrane helix</keyword>
<gene>
    <name evidence="4" type="ORF">D6D20_09360</name>
</gene>
<protein>
    <recommendedName>
        <fullName evidence="3">DUF6536 domain-containing protein</fullName>
    </recommendedName>
</protein>
<dbReference type="Pfam" id="PF20163">
    <property type="entry name" value="DUF6536"/>
    <property type="match status" value="1"/>
</dbReference>
<dbReference type="AlphaFoldDB" id="A0A4S8YP34"/>
<proteinExistence type="predicted"/>
<keyword evidence="2" id="KW-0472">Membrane</keyword>
<feature type="transmembrane region" description="Helical" evidence="2">
    <location>
        <begin position="691"/>
        <end position="715"/>
    </location>
</feature>
<dbReference type="Proteomes" id="UP000310421">
    <property type="component" value="Unassembled WGS sequence"/>
</dbReference>
<feature type="domain" description="DUF6536" evidence="3">
    <location>
        <begin position="105"/>
        <end position="249"/>
    </location>
</feature>
<reference evidence="4 5" key="1">
    <citation type="submission" date="2018-10" db="EMBL/GenBank/DDBJ databases">
        <title>Fifty Aureobasidium pullulans genomes reveal a recombining polyextremotolerant generalist.</title>
        <authorList>
            <person name="Gostincar C."/>
            <person name="Turk M."/>
            <person name="Zajc J."/>
            <person name="Gunde-Cimerman N."/>
        </authorList>
    </citation>
    <scope>NUCLEOTIDE SEQUENCE [LARGE SCALE GENOMIC DNA]</scope>
    <source>
        <strain evidence="4 5">EXF-10751</strain>
    </source>
</reference>
<name>A0A4S8YP34_AURPU</name>
<dbReference type="PANTHER" id="PTHR35395">
    <property type="entry name" value="DUF6536 DOMAIN-CONTAINING PROTEIN"/>
    <property type="match status" value="1"/>
</dbReference>
<feature type="compositionally biased region" description="Polar residues" evidence="1">
    <location>
        <begin position="31"/>
        <end position="40"/>
    </location>
</feature>
<dbReference type="PANTHER" id="PTHR35395:SF1">
    <property type="entry name" value="DUF6536 DOMAIN-CONTAINING PROTEIN"/>
    <property type="match status" value="1"/>
</dbReference>
<feature type="transmembrane region" description="Helical" evidence="2">
    <location>
        <begin position="149"/>
        <end position="174"/>
    </location>
</feature>
<keyword evidence="2" id="KW-0812">Transmembrane</keyword>
<dbReference type="InterPro" id="IPR046623">
    <property type="entry name" value="DUF6536"/>
</dbReference>
<feature type="transmembrane region" description="Helical" evidence="2">
    <location>
        <begin position="104"/>
        <end position="129"/>
    </location>
</feature>
<feature type="transmembrane region" description="Helical" evidence="2">
    <location>
        <begin position="651"/>
        <end position="671"/>
    </location>
</feature>
<feature type="region of interest" description="Disordered" evidence="1">
    <location>
        <begin position="20"/>
        <end position="40"/>
    </location>
</feature>
<feature type="transmembrane region" description="Helical" evidence="2">
    <location>
        <begin position="210"/>
        <end position="226"/>
    </location>
</feature>
<feature type="transmembrane region" description="Helical" evidence="2">
    <location>
        <begin position="521"/>
        <end position="546"/>
    </location>
</feature>
<evidence type="ECO:0000256" key="1">
    <source>
        <dbReference type="SAM" id="MobiDB-lite"/>
    </source>
</evidence>
<evidence type="ECO:0000313" key="5">
    <source>
        <dbReference type="Proteomes" id="UP000310421"/>
    </source>
</evidence>
<feature type="transmembrane region" description="Helical" evidence="2">
    <location>
        <begin position="425"/>
        <end position="447"/>
    </location>
</feature>
<accession>A0A4S8YP34</accession>
<dbReference type="EMBL" id="QZAN01000183">
    <property type="protein sequence ID" value="THW55583.1"/>
    <property type="molecule type" value="Genomic_DNA"/>
</dbReference>
<evidence type="ECO:0000313" key="4">
    <source>
        <dbReference type="EMBL" id="THW55583.1"/>
    </source>
</evidence>
<comment type="caution">
    <text evidence="4">The sequence shown here is derived from an EMBL/GenBank/DDBJ whole genome shotgun (WGS) entry which is preliminary data.</text>
</comment>
<sequence length="797" mass="89782">MDHDLTEEMELAFMSPDIDLSHEHLLPPPTQSDDASQVNGVSAQLSIGEEPTDTDDDTPLLAAKHVGPQARFASITALSPWFPEADPDSDEAQTFRVKRSQRKFLLNGCAGLAAFTFVINLGSLLYVHYDAEDESIFSGDCDQSAKLNSILHVLINILSTCLLGASNVCMQLLVAPRRSQIDFAHKSYKWLDIGIPSVHNFRTIAWKQKLLWLFFALTSLPLHFLYNSSVYGTVAVNTYVILVVTPGFINGARADARASEEQAKSRENITMYGLQDIPPHHYVETTLNEHNWRFNYSKPCRGENCDIYQTRMQQGAFGIRLDPVECLSAYTTSFGTQSDVILVSTYDLAINTTVAEDLPLLFAAEEYRLLGPGVFWACSTTNSFDCRSPEKWKNDPSLVSNWNVYGYKIDYCLQSQHDNSDLCRVMYTAPILIIVCIMNLCKLVAIVMTRYLCLDQDDPAICTIGDAVASFLKRQDETTKNICLTDYSQITRDKQYWRGRPRIEWRPETKRWFYGATLRRWIWTLASSILVLSGGVAYLIASLFQINNTAGSASSFVHYGFGKINDYAHDNIQGFSDINLKFYSRVLFVNVWQFAISMLYLQYNVLLTAILCNDEWVRFATSRKSLRVSEPRGVQRSSYTISMPMKYSIPLLSLSTILHWTLSQSVFITFVEGFWYDGTMNPDGRRPVVGFSVWAIITTICIGLVWVLGVLILTLTRHYPATMPLGATCSAVISAACHQPLPEDEKAYMFPVKWGVVEASQNVIEDQDADYDGATFPHCSFTTARDVRSPIPGQIYI</sequence>
<evidence type="ECO:0000259" key="3">
    <source>
        <dbReference type="Pfam" id="PF20163"/>
    </source>
</evidence>